<organism evidence="2 5">
    <name type="scientific">Araneus ventricosus</name>
    <name type="common">Orbweaver spider</name>
    <name type="synonym">Epeira ventricosa</name>
    <dbReference type="NCBI Taxonomy" id="182803"/>
    <lineage>
        <taxon>Eukaryota</taxon>
        <taxon>Metazoa</taxon>
        <taxon>Ecdysozoa</taxon>
        <taxon>Arthropoda</taxon>
        <taxon>Chelicerata</taxon>
        <taxon>Arachnida</taxon>
        <taxon>Araneae</taxon>
        <taxon>Araneomorphae</taxon>
        <taxon>Entelegynae</taxon>
        <taxon>Araneoidea</taxon>
        <taxon>Araneidae</taxon>
        <taxon>Araneus</taxon>
    </lineage>
</organism>
<evidence type="ECO:0000313" key="1">
    <source>
        <dbReference type="EMBL" id="GBL72181.1"/>
    </source>
</evidence>
<evidence type="ECO:0000313" key="3">
    <source>
        <dbReference type="EMBL" id="GBO23377.1"/>
    </source>
</evidence>
<reference evidence="2 5" key="1">
    <citation type="journal article" date="2019" name="Sci. Rep.">
        <title>Orb-weaving spider Araneus ventricosus genome elucidates the spidroin gene catalogue.</title>
        <authorList>
            <person name="Kono N."/>
            <person name="Nakamura H."/>
            <person name="Ohtoshi R."/>
            <person name="Moran D.A.P."/>
            <person name="Shinohara A."/>
            <person name="Yoshida Y."/>
            <person name="Fujiwara M."/>
            <person name="Mori M."/>
            <person name="Tomita M."/>
            <person name="Arakawa K."/>
        </authorList>
    </citation>
    <scope>NUCLEOTIDE SEQUENCE [LARGE SCALE GENOMIC DNA]</scope>
</reference>
<evidence type="ECO:0000313" key="5">
    <source>
        <dbReference type="Proteomes" id="UP000499080"/>
    </source>
</evidence>
<name>A0A4Y1ZXN4_ARAVE</name>
<dbReference type="AlphaFoldDB" id="A0A4Y1ZXN4"/>
<dbReference type="EMBL" id="BGPR01046430">
    <property type="protein sequence ID" value="GBO23377.1"/>
    <property type="molecule type" value="Genomic_DNA"/>
</dbReference>
<gene>
    <name evidence="4" type="ORF">AVEN_112643_1</name>
    <name evidence="2" type="ORF">AVEN_212847_1</name>
    <name evidence="1" type="ORF">AVEN_22829_1</name>
    <name evidence="3" type="ORF">AVEN_78854_1</name>
</gene>
<protein>
    <submittedName>
        <fullName evidence="2">Uncharacterized protein</fullName>
    </submittedName>
</protein>
<proteinExistence type="predicted"/>
<sequence>MDEFYVILTAETEELKPTKLQLSILRLHLSILFFGDGRSQFHQFNIQFRLLFSPSSPNELKTALVVLLGLSSKIHTVSPSSNRVSSIS</sequence>
<dbReference type="Proteomes" id="UP000499080">
    <property type="component" value="Unassembled WGS sequence"/>
</dbReference>
<accession>A0A4Y1ZXN4</accession>
<dbReference type="EMBL" id="BGPR01046520">
    <property type="protein sequence ID" value="GBO23465.1"/>
    <property type="molecule type" value="Genomic_DNA"/>
</dbReference>
<evidence type="ECO:0000313" key="4">
    <source>
        <dbReference type="EMBL" id="GBO23465.1"/>
    </source>
</evidence>
<dbReference type="EMBL" id="BGPR01078905">
    <property type="protein sequence ID" value="GBL72233.1"/>
    <property type="molecule type" value="Genomic_DNA"/>
</dbReference>
<dbReference type="EMBL" id="BGPR01078895">
    <property type="protein sequence ID" value="GBL72181.1"/>
    <property type="molecule type" value="Genomic_DNA"/>
</dbReference>
<keyword evidence="5" id="KW-1185">Reference proteome</keyword>
<comment type="caution">
    <text evidence="2">The sequence shown here is derived from an EMBL/GenBank/DDBJ whole genome shotgun (WGS) entry which is preliminary data.</text>
</comment>
<evidence type="ECO:0000313" key="2">
    <source>
        <dbReference type="EMBL" id="GBL72233.1"/>
    </source>
</evidence>